<dbReference type="Pfam" id="PF17131">
    <property type="entry name" value="LolA_like"/>
    <property type="match status" value="1"/>
</dbReference>
<dbReference type="EMBL" id="UOGF01000101">
    <property type="protein sequence ID" value="VAX33060.1"/>
    <property type="molecule type" value="Genomic_DNA"/>
</dbReference>
<protein>
    <recommendedName>
        <fullName evidence="1">Uncharacterized protein TP-0789 domain-containing protein</fullName>
    </recommendedName>
</protein>
<organism evidence="2">
    <name type="scientific">hydrothermal vent metagenome</name>
    <dbReference type="NCBI Taxonomy" id="652676"/>
    <lineage>
        <taxon>unclassified sequences</taxon>
        <taxon>metagenomes</taxon>
        <taxon>ecological metagenomes</taxon>
    </lineage>
</organism>
<reference evidence="2" key="1">
    <citation type="submission" date="2018-06" db="EMBL/GenBank/DDBJ databases">
        <authorList>
            <person name="Zhirakovskaya E."/>
        </authorList>
    </citation>
    <scope>NUCLEOTIDE SEQUENCE</scope>
</reference>
<sequence>MIKRRNFRFFFVGIVLFLGAGNVLAQENKLTGAEVMERVQHANMTMDQTSIVTMILIDAQGNKRRIETLRFHKHMNGKDGLDNKSVFYTEFPPDQKGTGFLIWDYSIKGKPDDLWLYLPSLRSVRRMTTRDQNDSFMGSDLTFSDMGARRLDEDDHKLVFDGLCKGCREPSYVVDSFPKETDSPYGKKRYFISKKDWVAHKVEFYDRNMKGLKLQTILWEKIGKVLVWTRSEIQNVQSKHKTIFEITEIKNDTGLRDSIFAARVLEKGPPR</sequence>
<dbReference type="Gene3D" id="2.50.20.10">
    <property type="entry name" value="Lipoprotein localisation LolA/LolB/LppX"/>
    <property type="match status" value="1"/>
</dbReference>
<name>A0A3B1DDV3_9ZZZZ</name>
<dbReference type="CDD" id="cd16329">
    <property type="entry name" value="LolA_like"/>
    <property type="match status" value="1"/>
</dbReference>
<proteinExistence type="predicted"/>
<feature type="domain" description="Uncharacterized protein TP-0789" evidence="1">
    <location>
        <begin position="82"/>
        <end position="267"/>
    </location>
</feature>
<evidence type="ECO:0000259" key="1">
    <source>
        <dbReference type="Pfam" id="PF17131"/>
    </source>
</evidence>
<dbReference type="InterPro" id="IPR033399">
    <property type="entry name" value="TP_0789-like"/>
</dbReference>
<gene>
    <name evidence="2" type="ORF">MNBD_NITROSPIRAE01-151</name>
</gene>
<accession>A0A3B1DDV3</accession>
<evidence type="ECO:0000313" key="2">
    <source>
        <dbReference type="EMBL" id="VAX33060.1"/>
    </source>
</evidence>
<dbReference type="AlphaFoldDB" id="A0A3B1DDV3"/>